<keyword evidence="5" id="KW-1185">Reference proteome</keyword>
<comment type="caution">
    <text evidence="4">The sequence shown here is derived from an EMBL/GenBank/DDBJ whole genome shotgun (WGS) entry which is preliminary data.</text>
</comment>
<evidence type="ECO:0000256" key="2">
    <source>
        <dbReference type="SAM" id="Phobius"/>
    </source>
</evidence>
<organism evidence="4 5">
    <name type="scientific">Candidatus Microsaccharimonas sossegonensis</name>
    <dbReference type="NCBI Taxonomy" id="2506948"/>
    <lineage>
        <taxon>Bacteria</taxon>
        <taxon>Candidatus Saccharimonadota</taxon>
        <taxon>Candidatus Saccharimonadia</taxon>
        <taxon>Candidatus Saccharimonadales</taxon>
        <taxon>Candidatus Saccharimonadaceae</taxon>
        <taxon>Candidatus Microsaccharimonas</taxon>
    </lineage>
</organism>
<accession>A0A4Q0AHF4</accession>
<dbReference type="AlphaFoldDB" id="A0A4Q0AHF4"/>
<keyword evidence="2" id="KW-1133">Transmembrane helix</keyword>
<dbReference type="Proteomes" id="UP000289257">
    <property type="component" value="Unassembled WGS sequence"/>
</dbReference>
<reference evidence="4" key="1">
    <citation type="submission" date="2019-01" db="EMBL/GenBank/DDBJ databases">
        <title>Genomic signatures and co-occurrence patterns of the ultra-small Saccharimodia (Patescibacteria phylum) suggest a symbiotic lifestyle.</title>
        <authorList>
            <person name="Lemos L."/>
            <person name="Medeiros J."/>
            <person name="Andreote F."/>
            <person name="Fernandes G."/>
            <person name="Varani A."/>
            <person name="Oliveira G."/>
            <person name="Pylro V."/>
        </authorList>
    </citation>
    <scope>NUCLEOTIDE SEQUENCE [LARGE SCALE GENOMIC DNA]</scope>
    <source>
        <strain evidence="4">AMD02</strain>
    </source>
</reference>
<dbReference type="Pfam" id="PF18914">
    <property type="entry name" value="DUF5666"/>
    <property type="match status" value="1"/>
</dbReference>
<feature type="compositionally biased region" description="Basic and acidic residues" evidence="1">
    <location>
        <begin position="9"/>
        <end position="20"/>
    </location>
</feature>
<protein>
    <recommendedName>
        <fullName evidence="3">DUF5666 domain-containing protein</fullName>
    </recommendedName>
</protein>
<feature type="region of interest" description="Disordered" evidence="1">
    <location>
        <begin position="1"/>
        <end position="29"/>
    </location>
</feature>
<evidence type="ECO:0000313" key="4">
    <source>
        <dbReference type="EMBL" id="RWZ78605.1"/>
    </source>
</evidence>
<dbReference type="EMBL" id="SCKX01000001">
    <property type="protein sequence ID" value="RWZ78605.1"/>
    <property type="molecule type" value="Genomic_DNA"/>
</dbReference>
<gene>
    <name evidence="4" type="ORF">EOT05_02540</name>
</gene>
<dbReference type="InterPro" id="IPR043724">
    <property type="entry name" value="DUF5666"/>
</dbReference>
<proteinExistence type="predicted"/>
<feature type="transmembrane region" description="Helical" evidence="2">
    <location>
        <begin position="39"/>
        <end position="62"/>
    </location>
</feature>
<evidence type="ECO:0000259" key="3">
    <source>
        <dbReference type="Pfam" id="PF18914"/>
    </source>
</evidence>
<sequence>MAENNQTKHVKEEVTEKTITEGDTPTGGVVAEHRHSRSWVIAIVAIVVVVYLMLMVAGLWLFQSIADRRNSLGTNGTTATEQLGGRYEFGGGDRSYTLRQSSSDGLTTTTTNTTYTQTQGVVTAVNSDSIVVAGGGKTQTIKTNSSTTYVNSTKPAVNDTVVVVGTKNGTTITATQVGVYNY</sequence>
<name>A0A4Q0AHF4_9BACT</name>
<keyword evidence="2" id="KW-0812">Transmembrane</keyword>
<feature type="domain" description="DUF5666" evidence="3">
    <location>
        <begin position="119"/>
        <end position="177"/>
    </location>
</feature>
<keyword evidence="2" id="KW-0472">Membrane</keyword>
<evidence type="ECO:0000256" key="1">
    <source>
        <dbReference type="SAM" id="MobiDB-lite"/>
    </source>
</evidence>
<evidence type="ECO:0000313" key="5">
    <source>
        <dbReference type="Proteomes" id="UP000289257"/>
    </source>
</evidence>